<reference evidence="1" key="1">
    <citation type="submission" date="2024-06" db="EMBL/GenBank/DDBJ databases">
        <authorList>
            <person name="Coelho C."/>
            <person name="Bento M."/>
            <person name="Garcia E."/>
            <person name="Camelo A."/>
            <person name="Brandao I."/>
            <person name="Espirito Santo C."/>
            <person name="Trovao J."/>
            <person name="Verissimo A."/>
            <person name="Costa J."/>
            <person name="Tiago I."/>
        </authorList>
    </citation>
    <scope>NUCLEOTIDE SEQUENCE</scope>
    <source>
        <strain evidence="1">KWT182</strain>
    </source>
</reference>
<protein>
    <submittedName>
        <fullName evidence="1">Uncharacterized protein</fullName>
    </submittedName>
</protein>
<accession>A0AAU7QGG9</accession>
<dbReference type="EMBL" id="CP157947">
    <property type="protein sequence ID" value="XBS71421.1"/>
    <property type="molecule type" value="Genomic_DNA"/>
</dbReference>
<dbReference type="AlphaFoldDB" id="A0AAU7QGG9"/>
<organism evidence="1">
    <name type="scientific">Acerihabitans sp. KWT182</name>
    <dbReference type="NCBI Taxonomy" id="3157919"/>
    <lineage>
        <taxon>Bacteria</taxon>
        <taxon>Pseudomonadati</taxon>
        <taxon>Pseudomonadota</taxon>
        <taxon>Gammaproteobacteria</taxon>
        <taxon>Enterobacterales</taxon>
        <taxon>Pectobacteriaceae</taxon>
        <taxon>Acerihabitans</taxon>
    </lineage>
</organism>
<gene>
    <name evidence="1" type="ORF">ABK905_11080</name>
</gene>
<evidence type="ECO:0000313" key="1">
    <source>
        <dbReference type="EMBL" id="XBS71421.1"/>
    </source>
</evidence>
<proteinExistence type="predicted"/>
<sequence>MKINSYEKNQIKTEGFLKFAADELLFLYEDTEKAKINETIELKKGVTFADAKTNVHMLYKNAPYEEKENMYSIIRICC</sequence>
<name>A0AAU7QGG9_9GAMM</name>